<comment type="caution">
    <text evidence="2">The sequence shown here is derived from an EMBL/GenBank/DDBJ whole genome shotgun (WGS) entry which is preliminary data.</text>
</comment>
<sequence>MSYRELKSYQQATIIYDLTVEFCEIFVDQARKFHKTDTTYKSDKSYGSDRSDTSDMSYKDNTSDATHKTYPSYKIKSRMSDQMVQAARSGKQNIVEGTAVSKTWPQTEVKLLGVARGSFEELLHDYEDFLRQRDLKQWGKDDPRALEIRNLHRSNKSDKSYATYSSDGSYKTDMSNKTDGSYSSYSTYLSDPERAANCLITLINQTNFLIDQQIAAVKYQHEEKGITFESREQKLRRLLREKQNRESAEDGLVAEYLAKNKNEKN</sequence>
<evidence type="ECO:0000313" key="2">
    <source>
        <dbReference type="EMBL" id="OGZ54753.1"/>
    </source>
</evidence>
<dbReference type="Proteomes" id="UP000179106">
    <property type="component" value="Unassembled WGS sequence"/>
</dbReference>
<feature type="compositionally biased region" description="Basic and acidic residues" evidence="1">
    <location>
        <begin position="39"/>
        <end position="67"/>
    </location>
</feature>
<dbReference type="SUPFAM" id="SSF158446">
    <property type="entry name" value="IVS-encoded protein-like"/>
    <property type="match status" value="1"/>
</dbReference>
<feature type="region of interest" description="Disordered" evidence="1">
    <location>
        <begin position="157"/>
        <end position="180"/>
    </location>
</feature>
<dbReference type="EMBL" id="MHNW01000002">
    <property type="protein sequence ID" value="OGZ54753.1"/>
    <property type="molecule type" value="Genomic_DNA"/>
</dbReference>
<dbReference type="Gene3D" id="1.20.1440.60">
    <property type="entry name" value="23S rRNA-intervening sequence"/>
    <property type="match status" value="1"/>
</dbReference>
<dbReference type="InterPro" id="IPR036583">
    <property type="entry name" value="23S_rRNA_IVS_sf"/>
</dbReference>
<evidence type="ECO:0008006" key="4">
    <source>
        <dbReference type="Google" id="ProtNLM"/>
    </source>
</evidence>
<name>A0A1G2GX33_9BACT</name>
<protein>
    <recommendedName>
        <fullName evidence="4">Four helix bundle protein</fullName>
    </recommendedName>
</protein>
<feature type="region of interest" description="Disordered" evidence="1">
    <location>
        <begin position="39"/>
        <end position="71"/>
    </location>
</feature>
<reference evidence="2 3" key="1">
    <citation type="journal article" date="2016" name="Nat. Commun.">
        <title>Thousands of microbial genomes shed light on interconnected biogeochemical processes in an aquifer system.</title>
        <authorList>
            <person name="Anantharaman K."/>
            <person name="Brown C.T."/>
            <person name="Hug L.A."/>
            <person name="Sharon I."/>
            <person name="Castelle C.J."/>
            <person name="Probst A.J."/>
            <person name="Thomas B.C."/>
            <person name="Singh A."/>
            <person name="Wilkins M.J."/>
            <person name="Karaoz U."/>
            <person name="Brodie E.L."/>
            <person name="Williams K.H."/>
            <person name="Hubbard S.S."/>
            <person name="Banfield J.F."/>
        </authorList>
    </citation>
    <scope>NUCLEOTIDE SEQUENCE [LARGE SCALE GENOMIC DNA]</scope>
</reference>
<dbReference type="STRING" id="1802126.A3B25_01705"/>
<proteinExistence type="predicted"/>
<organism evidence="2 3">
    <name type="scientific">Candidatus Ryanbacteria bacterium RIFCSPLOWO2_01_FULL_48_26</name>
    <dbReference type="NCBI Taxonomy" id="1802126"/>
    <lineage>
        <taxon>Bacteria</taxon>
        <taxon>Candidatus Ryaniibacteriota</taxon>
    </lineage>
</organism>
<accession>A0A1G2GX33</accession>
<gene>
    <name evidence="2" type="ORF">A3B25_01705</name>
</gene>
<evidence type="ECO:0000256" key="1">
    <source>
        <dbReference type="SAM" id="MobiDB-lite"/>
    </source>
</evidence>
<dbReference type="AlphaFoldDB" id="A0A1G2GX33"/>
<feature type="compositionally biased region" description="Polar residues" evidence="1">
    <location>
        <begin position="160"/>
        <end position="180"/>
    </location>
</feature>
<evidence type="ECO:0000313" key="3">
    <source>
        <dbReference type="Proteomes" id="UP000179106"/>
    </source>
</evidence>